<proteinExistence type="predicted"/>
<evidence type="ECO:0000256" key="1">
    <source>
        <dbReference type="SAM" id="MobiDB-lite"/>
    </source>
</evidence>
<accession>A0A2P2C939</accession>
<organism evidence="2">
    <name type="scientific">metagenome</name>
    <dbReference type="NCBI Taxonomy" id="256318"/>
    <lineage>
        <taxon>unclassified sequences</taxon>
        <taxon>metagenomes</taxon>
    </lineage>
</organism>
<sequence length="496" mass="52698">MSGVDQWLADVATAALVGSARREPPPVPDELALGTAAQSAEHRLLASAAVADALTRGGAPLPPTSDAVPTAAAEVRPPAPDRATQLLTLLLTQSPVSKAARDELVAEWLRLADAAGQRVPWPLLPALLDFAAGRRRVVTALGGALGERGRWLAGLNDAWASVLAGDDDAPVEVAADWVEAWPTMSSAEAVTAFALGRRADAAAARDLLEQQWTTVSAKVRADALRALAPGLSADDEPLLERALDDRAKSVRDAAAAMLDRLPASARAARMAARLRGLAHVRGTLVRHLEVDVPDAPDEAAVRDGLTPPAKGVSPPPTLWLSQVVRGAPLSTWTDITGRSRAATLKMVRDADVLAWLTEVVVERRDTDWAVACVDHGIPDPRLLWLLPDDHRARMLTDWVARPSGGRDLRGLLGDAPRPWPDDLGRAVLKRIQGDKADLALGYAAAPLLPVALSPSLAPEINAALSRLPEDAGHLRRALTETLQLHAFRTSLTEAFR</sequence>
<name>A0A2P2C939_9ZZZZ</name>
<evidence type="ECO:0000313" key="2">
    <source>
        <dbReference type="EMBL" id="CUR58524.1"/>
    </source>
</evidence>
<dbReference type="EMBL" id="CZKB01000007">
    <property type="protein sequence ID" value="CUR58524.1"/>
    <property type="molecule type" value="Genomic_DNA"/>
</dbReference>
<reference evidence="2" key="1">
    <citation type="submission" date="2015-08" db="EMBL/GenBank/DDBJ databases">
        <authorList>
            <person name="Babu N.S."/>
            <person name="Beckwith C.J."/>
            <person name="Beseler K.G."/>
            <person name="Brison A."/>
            <person name="Carone J.V."/>
            <person name="Caskin T.P."/>
            <person name="Diamond M."/>
            <person name="Durham M.E."/>
            <person name="Foxe J.M."/>
            <person name="Go M."/>
            <person name="Henderson B.A."/>
            <person name="Jones I.B."/>
            <person name="McGettigan J.A."/>
            <person name="Micheletti S.J."/>
            <person name="Nasrallah M.E."/>
            <person name="Ortiz D."/>
            <person name="Piller C.R."/>
            <person name="Privatt S.R."/>
            <person name="Schneider S.L."/>
            <person name="Sharp S."/>
            <person name="Smith T.C."/>
            <person name="Stanton J.D."/>
            <person name="Ullery H.E."/>
            <person name="Wilson R.J."/>
            <person name="Serrano M.G."/>
            <person name="Buck G."/>
            <person name="Lee V."/>
            <person name="Wang Y."/>
            <person name="Carvalho R."/>
            <person name="Voegtly L."/>
            <person name="Shi R."/>
            <person name="Duckworth R."/>
            <person name="Johnson A."/>
            <person name="Loviza R."/>
            <person name="Walstead R."/>
            <person name="Shah Z."/>
            <person name="Kiflezghi M."/>
            <person name="Wade K."/>
            <person name="Ball S.L."/>
            <person name="Bradley K.W."/>
            <person name="Asai D.J."/>
            <person name="Bowman C.A."/>
            <person name="Russell D.A."/>
            <person name="Pope W.H."/>
            <person name="Jacobs-Sera D."/>
            <person name="Hendrix R.W."/>
            <person name="Hatfull G.F."/>
        </authorList>
    </citation>
    <scope>NUCLEOTIDE SEQUENCE</scope>
</reference>
<feature type="region of interest" description="Disordered" evidence="1">
    <location>
        <begin position="56"/>
        <end position="76"/>
    </location>
</feature>
<dbReference type="Pfam" id="PF18944">
    <property type="entry name" value="DUF5691"/>
    <property type="match status" value="1"/>
</dbReference>
<protein>
    <recommendedName>
        <fullName evidence="3">PBS lyase HEAT domain protein repeat-containing protein</fullName>
    </recommendedName>
</protein>
<gene>
    <name evidence="2" type="ORF">NOCA1150024</name>
</gene>
<dbReference type="InterPro" id="IPR043746">
    <property type="entry name" value="DUF5691"/>
</dbReference>
<evidence type="ECO:0008006" key="3">
    <source>
        <dbReference type="Google" id="ProtNLM"/>
    </source>
</evidence>
<dbReference type="AlphaFoldDB" id="A0A2P2C939"/>